<dbReference type="KEGG" id="char:105896281"/>
<dbReference type="Proteomes" id="UP000515152">
    <property type="component" value="Chromosome 26"/>
</dbReference>
<proteinExistence type="inferred from homology"/>
<evidence type="ECO:0000256" key="2">
    <source>
        <dbReference type="ARBA" id="ARBA00004414"/>
    </source>
</evidence>
<dbReference type="PROSITE" id="PS51837">
    <property type="entry name" value="LITAF"/>
    <property type="match status" value="1"/>
</dbReference>
<evidence type="ECO:0000256" key="8">
    <source>
        <dbReference type="SAM" id="MobiDB-lite"/>
    </source>
</evidence>
<comment type="subcellular location">
    <subcellularLocation>
        <location evidence="1">Endosome membrane</location>
        <topology evidence="1">Peripheral membrane protein</topology>
        <orientation evidence="1">Cytoplasmic side</orientation>
    </subcellularLocation>
    <subcellularLocation>
        <location evidence="2">Late endosome membrane</location>
    </subcellularLocation>
    <subcellularLocation>
        <location evidence="3">Lysosome membrane</location>
        <topology evidence="3">Peripheral membrane protein</topology>
        <orientation evidence="3">Cytoplasmic side</orientation>
    </subcellularLocation>
</comment>
<feature type="domain" description="LITAF" evidence="9">
    <location>
        <begin position="49"/>
        <end position="132"/>
    </location>
</feature>
<protein>
    <submittedName>
        <fullName evidence="11">LITAF domain-containing protein-like</fullName>
    </submittedName>
</protein>
<dbReference type="OrthoDB" id="4713066at2759"/>
<evidence type="ECO:0000256" key="1">
    <source>
        <dbReference type="ARBA" id="ARBA00004125"/>
    </source>
</evidence>
<dbReference type="GeneID" id="105896281"/>
<dbReference type="GO" id="GO:0098574">
    <property type="term" value="C:cytoplasmic side of lysosomal membrane"/>
    <property type="evidence" value="ECO:0007669"/>
    <property type="project" value="TreeGrafter"/>
</dbReference>
<evidence type="ECO:0000256" key="6">
    <source>
        <dbReference type="ARBA" id="ARBA00022833"/>
    </source>
</evidence>
<evidence type="ECO:0000259" key="9">
    <source>
        <dbReference type="PROSITE" id="PS51837"/>
    </source>
</evidence>
<evidence type="ECO:0000313" key="10">
    <source>
        <dbReference type="Proteomes" id="UP000515152"/>
    </source>
</evidence>
<evidence type="ECO:0000256" key="5">
    <source>
        <dbReference type="ARBA" id="ARBA00022723"/>
    </source>
</evidence>
<evidence type="ECO:0000256" key="7">
    <source>
        <dbReference type="ARBA" id="ARBA00023136"/>
    </source>
</evidence>
<dbReference type="SMART" id="SM00714">
    <property type="entry name" value="LITAF"/>
    <property type="match status" value="1"/>
</dbReference>
<dbReference type="GO" id="GO:0008270">
    <property type="term" value="F:zinc ion binding"/>
    <property type="evidence" value="ECO:0007669"/>
    <property type="project" value="TreeGrafter"/>
</dbReference>
<dbReference type="PANTHER" id="PTHR23292">
    <property type="entry name" value="LIPOPOLYSACCHARIDE-INDUCED TUMOR NECROSIS FACTOR-ALPHA FACTOR"/>
    <property type="match status" value="1"/>
</dbReference>
<evidence type="ECO:0000256" key="3">
    <source>
        <dbReference type="ARBA" id="ARBA00004630"/>
    </source>
</evidence>
<keyword evidence="6" id="KW-0862">Zinc</keyword>
<organism evidence="10 11">
    <name type="scientific">Clupea harengus</name>
    <name type="common">Atlantic herring</name>
    <dbReference type="NCBI Taxonomy" id="7950"/>
    <lineage>
        <taxon>Eukaryota</taxon>
        <taxon>Metazoa</taxon>
        <taxon>Chordata</taxon>
        <taxon>Craniata</taxon>
        <taxon>Vertebrata</taxon>
        <taxon>Euteleostomi</taxon>
        <taxon>Actinopterygii</taxon>
        <taxon>Neopterygii</taxon>
        <taxon>Teleostei</taxon>
        <taxon>Clupei</taxon>
        <taxon>Clupeiformes</taxon>
        <taxon>Clupeoidei</taxon>
        <taxon>Clupeidae</taxon>
        <taxon>Clupea</taxon>
    </lineage>
</organism>
<comment type="similarity">
    <text evidence="4">Belongs to the CDIP1/LITAF family.</text>
</comment>
<gene>
    <name evidence="11" type="primary">LOC105896281</name>
</gene>
<feature type="region of interest" description="Disordered" evidence="8">
    <location>
        <begin position="21"/>
        <end position="42"/>
    </location>
</feature>
<dbReference type="GO" id="GO:0005634">
    <property type="term" value="C:nucleus"/>
    <property type="evidence" value="ECO:0007669"/>
    <property type="project" value="TreeGrafter"/>
</dbReference>
<dbReference type="Pfam" id="PF10601">
    <property type="entry name" value="zf-LITAF-like"/>
    <property type="match status" value="1"/>
</dbReference>
<dbReference type="AlphaFoldDB" id="A0A6P8F737"/>
<keyword evidence="10" id="KW-1185">Reference proteome</keyword>
<evidence type="ECO:0000256" key="4">
    <source>
        <dbReference type="ARBA" id="ARBA00005975"/>
    </source>
</evidence>
<dbReference type="InterPro" id="IPR006629">
    <property type="entry name" value="LITAF"/>
</dbReference>
<keyword evidence="5" id="KW-0479">Metal-binding</keyword>
<dbReference type="RefSeq" id="XP_031419896.1">
    <property type="nucleotide sequence ID" value="XM_031564036.1"/>
</dbReference>
<accession>A0A6P8F737</accession>
<evidence type="ECO:0000313" key="11">
    <source>
        <dbReference type="RefSeq" id="XP_031419896.1"/>
    </source>
</evidence>
<sequence length="133" mass="14611">MEKNPVPPPYPGLQTGPGYGAAYPPLPAHQQGPGQFPPTQYGMNQPAAPHVVTVLVQPNLSDVPGQTQCPHCQQHVTTATRHTNGLLTWLLCGGLFLFLCWPCSCVPFCVDSCKDVEHSCPNCRQVLYHYKRM</sequence>
<keyword evidence="7" id="KW-0472">Membrane</keyword>
<reference evidence="11" key="1">
    <citation type="submission" date="2025-08" db="UniProtKB">
        <authorList>
            <consortium name="RefSeq"/>
        </authorList>
    </citation>
    <scope>IDENTIFICATION</scope>
</reference>
<name>A0A6P8F737_CLUHA</name>
<dbReference type="GO" id="GO:0098560">
    <property type="term" value="C:cytoplasmic side of late endosome membrane"/>
    <property type="evidence" value="ECO:0007669"/>
    <property type="project" value="TreeGrafter"/>
</dbReference>
<dbReference type="InterPro" id="IPR037519">
    <property type="entry name" value="LITAF_fam"/>
</dbReference>
<dbReference type="PANTHER" id="PTHR23292:SF48">
    <property type="entry name" value="LIPOPOLYSACCHARIDE-INDUCED TUMOR NECROSIS FACTOR-ALPHA FACTOR HOMOLOG-RELATED"/>
    <property type="match status" value="1"/>
</dbReference>